<accession>A0A059CAI4</accession>
<organism evidence="1">
    <name type="scientific">Eucalyptus grandis</name>
    <name type="common">Flooded gum</name>
    <dbReference type="NCBI Taxonomy" id="71139"/>
    <lineage>
        <taxon>Eukaryota</taxon>
        <taxon>Viridiplantae</taxon>
        <taxon>Streptophyta</taxon>
        <taxon>Embryophyta</taxon>
        <taxon>Tracheophyta</taxon>
        <taxon>Spermatophyta</taxon>
        <taxon>Magnoliopsida</taxon>
        <taxon>eudicotyledons</taxon>
        <taxon>Gunneridae</taxon>
        <taxon>Pentapetalae</taxon>
        <taxon>rosids</taxon>
        <taxon>malvids</taxon>
        <taxon>Myrtales</taxon>
        <taxon>Myrtaceae</taxon>
        <taxon>Myrtoideae</taxon>
        <taxon>Eucalypteae</taxon>
        <taxon>Eucalyptus</taxon>
    </lineage>
</organism>
<evidence type="ECO:0000313" key="1">
    <source>
        <dbReference type="EMBL" id="KCW75438.1"/>
    </source>
</evidence>
<dbReference type="AlphaFoldDB" id="A0A059CAI4"/>
<dbReference type="Gene3D" id="3.30.70.100">
    <property type="match status" value="1"/>
</dbReference>
<sequence length="78" mass="8074">MAVKVQIDLNTNDQRHRTTARTVAATAANGLRSVQFVGEGGGVLEVIAASIDAATVVENIRGNAGLRGAKLICVVEQS</sequence>
<dbReference type="EMBL" id="KK198757">
    <property type="protein sequence ID" value="KCW75438.1"/>
    <property type="molecule type" value="Genomic_DNA"/>
</dbReference>
<reference evidence="1" key="1">
    <citation type="submission" date="2013-07" db="EMBL/GenBank/DDBJ databases">
        <title>The genome of Eucalyptus grandis.</title>
        <authorList>
            <person name="Schmutz J."/>
            <person name="Hayes R."/>
            <person name="Myburg A."/>
            <person name="Tuskan G."/>
            <person name="Grattapaglia D."/>
            <person name="Rokhsar D.S."/>
        </authorList>
    </citation>
    <scope>NUCLEOTIDE SEQUENCE</scope>
    <source>
        <tissue evidence="1">Leaf extractions</tissue>
    </source>
</reference>
<name>A0A059CAI4_EUCGR</name>
<proteinExistence type="predicted"/>
<protein>
    <submittedName>
        <fullName evidence="1">Uncharacterized protein</fullName>
    </submittedName>
</protein>
<dbReference type="Gramene" id="KCW75438">
    <property type="protein sequence ID" value="KCW75438"/>
    <property type="gene ID" value="EUGRSUZ_E04203"/>
</dbReference>
<dbReference type="InParanoid" id="A0A059CAI4"/>
<gene>
    <name evidence="1" type="ORF">EUGRSUZ_E04203</name>
</gene>